<dbReference type="Proteomes" id="UP001498476">
    <property type="component" value="Unassembled WGS sequence"/>
</dbReference>
<name>A0ABR1GJ12_9HYPO</name>
<keyword evidence="3" id="KW-1185">Reference proteome</keyword>
<proteinExistence type="predicted"/>
<reference evidence="2 3" key="1">
    <citation type="journal article" date="2025" name="Microbiol. Resour. Announc.">
        <title>Draft genome sequences for Neonectria magnoliae and Neonectria punicea, canker pathogens of Liriodendron tulipifera and Acer saccharum in West Virginia.</title>
        <authorList>
            <person name="Petronek H.M."/>
            <person name="Kasson M.T."/>
            <person name="Metheny A.M."/>
            <person name="Stauder C.M."/>
            <person name="Lovett B."/>
            <person name="Lynch S.C."/>
            <person name="Garnas J.R."/>
            <person name="Kasson L.R."/>
            <person name="Stajich J.E."/>
        </authorList>
    </citation>
    <scope>NUCLEOTIDE SEQUENCE [LARGE SCALE GENOMIC DNA]</scope>
    <source>
        <strain evidence="2 3">NRRL 64653</strain>
    </source>
</reference>
<dbReference type="InterPro" id="IPR002575">
    <property type="entry name" value="Aminoglycoside_PTrfase"/>
</dbReference>
<feature type="domain" description="Aminoglycoside phosphotransferase" evidence="1">
    <location>
        <begin position="103"/>
        <end position="341"/>
    </location>
</feature>
<accession>A0ABR1GJ12</accession>
<dbReference type="SUPFAM" id="SSF56112">
    <property type="entry name" value="Protein kinase-like (PK-like)"/>
    <property type="match status" value="1"/>
</dbReference>
<sequence>MAEKLMTQDEAVSALLAFVYSGAIGSPKDKAVAYALIETTPTAFSWSTALEDLDGPAVPIDRYRIEIDRRSKDISPPQLIQLTDAELSDAILSATGQHLDSATRFTDGALSISYKVTVQESLETAYVVQLRHHGNVASMNSLMTLISNTADPQILPVPPVFPIPGERERQEATGLGRQITLLIPGDVASRAYPTMPHDEKLIFIRRMALAFQACWRLPLPEPHLIGELIATTGDDGEILLSIAPDRHHGLGGPFSSVREYLRAYIKSALTSLEKQQGIDDYKETFLGRIRGFVNNCLHNIPAVVENMPIVAMHSDMGPHNVIISSHSRSDIKAIIDWEFVAGAPFMSLHRIIEMLFRKPAANGYGREYDGADELREAFWGAIPDWKRWHEDESTLVFLEWFRFGLFLKPEWRPRDLPTHEAEEFWRENIRVVEEMLLKYS</sequence>
<gene>
    <name evidence="2" type="ORF">QQX98_012527</name>
</gene>
<dbReference type="InterPro" id="IPR051678">
    <property type="entry name" value="AGP_Transferase"/>
</dbReference>
<dbReference type="Pfam" id="PF01636">
    <property type="entry name" value="APH"/>
    <property type="match status" value="1"/>
</dbReference>
<dbReference type="PANTHER" id="PTHR21310">
    <property type="entry name" value="AMINOGLYCOSIDE PHOSPHOTRANSFERASE-RELATED-RELATED"/>
    <property type="match status" value="1"/>
</dbReference>
<comment type="caution">
    <text evidence="2">The sequence shown here is derived from an EMBL/GenBank/DDBJ whole genome shotgun (WGS) entry which is preliminary data.</text>
</comment>
<protein>
    <recommendedName>
        <fullName evidence="1">Aminoglycoside phosphotransferase domain-containing protein</fullName>
    </recommendedName>
</protein>
<dbReference type="EMBL" id="JAZAVJ010000378">
    <property type="protein sequence ID" value="KAK7398105.1"/>
    <property type="molecule type" value="Genomic_DNA"/>
</dbReference>
<dbReference type="InterPro" id="IPR011009">
    <property type="entry name" value="Kinase-like_dom_sf"/>
</dbReference>
<evidence type="ECO:0000259" key="1">
    <source>
        <dbReference type="Pfam" id="PF01636"/>
    </source>
</evidence>
<organism evidence="2 3">
    <name type="scientific">Neonectria punicea</name>
    <dbReference type="NCBI Taxonomy" id="979145"/>
    <lineage>
        <taxon>Eukaryota</taxon>
        <taxon>Fungi</taxon>
        <taxon>Dikarya</taxon>
        <taxon>Ascomycota</taxon>
        <taxon>Pezizomycotina</taxon>
        <taxon>Sordariomycetes</taxon>
        <taxon>Hypocreomycetidae</taxon>
        <taxon>Hypocreales</taxon>
        <taxon>Nectriaceae</taxon>
        <taxon>Neonectria</taxon>
    </lineage>
</organism>
<dbReference type="PANTHER" id="PTHR21310:SF15">
    <property type="entry name" value="AMINOGLYCOSIDE PHOSPHOTRANSFERASE DOMAIN-CONTAINING PROTEIN"/>
    <property type="match status" value="1"/>
</dbReference>
<evidence type="ECO:0000313" key="2">
    <source>
        <dbReference type="EMBL" id="KAK7398105.1"/>
    </source>
</evidence>
<evidence type="ECO:0000313" key="3">
    <source>
        <dbReference type="Proteomes" id="UP001498476"/>
    </source>
</evidence>